<dbReference type="GO" id="GO:0009408">
    <property type="term" value="P:response to heat"/>
    <property type="evidence" value="ECO:0007669"/>
    <property type="project" value="UniProtKB-ARBA"/>
</dbReference>
<dbReference type="PANTHER" id="PTHR45640">
    <property type="entry name" value="HEAT SHOCK PROTEIN HSP-12.2-RELATED"/>
    <property type="match status" value="1"/>
</dbReference>
<dbReference type="Pfam" id="PF00011">
    <property type="entry name" value="HSP20"/>
    <property type="match status" value="1"/>
</dbReference>
<feature type="binding site" evidence="2">
    <location>
        <position position="128"/>
    </location>
    <ligand>
        <name>Zn(2+)</name>
        <dbReference type="ChEBI" id="CHEBI:29105"/>
        <label>1</label>
    </ligand>
</feature>
<dbReference type="CDD" id="cd06526">
    <property type="entry name" value="metazoan_ACD"/>
    <property type="match status" value="1"/>
</dbReference>
<keyword evidence="2" id="KW-0479">Metal-binding</keyword>
<dbReference type="GO" id="GO:0051082">
    <property type="term" value="F:unfolded protein binding"/>
    <property type="evidence" value="ECO:0007669"/>
    <property type="project" value="TreeGrafter"/>
</dbReference>
<dbReference type="InterPro" id="IPR002068">
    <property type="entry name" value="A-crystallin/Hsp20_dom"/>
</dbReference>
<dbReference type="InterPro" id="IPR001436">
    <property type="entry name" value="Alpha-crystallin/sHSP_animal"/>
</dbReference>
<dbReference type="PIRSF" id="PIRSF036514">
    <property type="entry name" value="Sm_HSP_B1"/>
    <property type="match status" value="1"/>
</dbReference>
<evidence type="ECO:0000256" key="2">
    <source>
        <dbReference type="PIRSR" id="PIRSR036514-1"/>
    </source>
</evidence>
<evidence type="ECO:0000256" key="4">
    <source>
        <dbReference type="RuleBase" id="RU003616"/>
    </source>
</evidence>
<dbReference type="InterPro" id="IPR055269">
    <property type="entry name" value="Alpha-crystallin/HSP_16"/>
</dbReference>
<feature type="binding site" evidence="2">
    <location>
        <position position="135"/>
    </location>
    <ligand>
        <name>Zn(2+)</name>
        <dbReference type="ChEBI" id="CHEBI:29105"/>
        <label>1</label>
    </ligand>
</feature>
<feature type="region of interest" description="Disordered" evidence="5">
    <location>
        <begin position="170"/>
        <end position="207"/>
    </location>
</feature>
<dbReference type="GO" id="GO:0005634">
    <property type="term" value="C:nucleus"/>
    <property type="evidence" value="ECO:0007669"/>
    <property type="project" value="TreeGrafter"/>
</dbReference>
<dbReference type="PANTHER" id="PTHR45640:SF34">
    <property type="entry name" value="PROTEIN LETHAL(2)ESSENTIAL FOR LIFE"/>
    <property type="match status" value="1"/>
</dbReference>
<sequence>MKLTLFPDLLCQLRQHSEMSVVPLMFRDWWDELDFPMRTSRLLDQHFGTGLRRDDLMSSIWSSRPTLLRSGYLRPWQRTGTGLQKLDSGSTLNVNDEKFEVILDVQQFSPNEITVKVTDRSVVVEAKHEEKQDEHGYVSRQFTRRYMLPNDVNPDSVTSSLSSDGLLTVTAPMKKLPPPGSERVVPIAQTGPSSKEDNEKKVETTTA</sequence>
<dbReference type="Gene3D" id="2.60.40.790">
    <property type="match status" value="1"/>
</dbReference>
<feature type="compositionally biased region" description="Basic and acidic residues" evidence="5">
    <location>
        <begin position="194"/>
        <end position="207"/>
    </location>
</feature>
<evidence type="ECO:0000256" key="5">
    <source>
        <dbReference type="SAM" id="MobiDB-lite"/>
    </source>
</evidence>
<dbReference type="VEuPathDB" id="VectorBase:GPAI004257"/>
<keyword evidence="8" id="KW-1185">Reference proteome</keyword>
<organism evidence="7 8">
    <name type="scientific">Glossina pallidipes</name>
    <name type="common">Tsetse fly</name>
    <dbReference type="NCBI Taxonomy" id="7398"/>
    <lineage>
        <taxon>Eukaryota</taxon>
        <taxon>Metazoa</taxon>
        <taxon>Ecdysozoa</taxon>
        <taxon>Arthropoda</taxon>
        <taxon>Hexapoda</taxon>
        <taxon>Insecta</taxon>
        <taxon>Pterygota</taxon>
        <taxon>Neoptera</taxon>
        <taxon>Endopterygota</taxon>
        <taxon>Diptera</taxon>
        <taxon>Brachycera</taxon>
        <taxon>Muscomorpha</taxon>
        <taxon>Hippoboscoidea</taxon>
        <taxon>Glossinidae</taxon>
        <taxon>Glossina</taxon>
    </lineage>
</organism>
<comment type="similarity">
    <text evidence="1 3 4">Belongs to the small heat shock protein (HSP20) family.</text>
</comment>
<evidence type="ECO:0000259" key="6">
    <source>
        <dbReference type="PROSITE" id="PS01031"/>
    </source>
</evidence>
<proteinExistence type="inferred from homology"/>
<keyword evidence="2" id="KW-0862">Zinc</keyword>
<dbReference type="AlphaFoldDB" id="A0A1A9Z568"/>
<dbReference type="SUPFAM" id="SSF49764">
    <property type="entry name" value="HSP20-like chaperones"/>
    <property type="match status" value="1"/>
</dbReference>
<dbReference type="EnsemblMetazoa" id="GPAI004257-RA">
    <property type="protein sequence ID" value="GPAI004257-PA"/>
    <property type="gene ID" value="GPAI004257"/>
</dbReference>
<dbReference type="GO" id="GO:0046872">
    <property type="term" value="F:metal ion binding"/>
    <property type="evidence" value="ECO:0007669"/>
    <property type="project" value="UniProtKB-KW"/>
</dbReference>
<name>A0A1A9Z568_GLOPL</name>
<accession>A0A1A9Z568</accession>
<dbReference type="STRING" id="7398.A0A1A9Z568"/>
<protein>
    <recommendedName>
        <fullName evidence="6">SHSP domain-containing protein</fullName>
    </recommendedName>
</protein>
<dbReference type="PROSITE" id="PS01031">
    <property type="entry name" value="SHSP"/>
    <property type="match status" value="1"/>
</dbReference>
<dbReference type="PRINTS" id="PR00299">
    <property type="entry name" value="ACRYSTALLIN"/>
</dbReference>
<evidence type="ECO:0000313" key="7">
    <source>
        <dbReference type="EnsemblMetazoa" id="GPAI004257-PA"/>
    </source>
</evidence>
<reference evidence="8" key="1">
    <citation type="submission" date="2014-03" db="EMBL/GenBank/DDBJ databases">
        <authorList>
            <person name="Aksoy S."/>
            <person name="Warren W."/>
            <person name="Wilson R.K."/>
        </authorList>
    </citation>
    <scope>NUCLEOTIDE SEQUENCE [LARGE SCALE GENOMIC DNA]</scope>
    <source>
        <strain evidence="8">IAEA</strain>
    </source>
</reference>
<feature type="domain" description="SHSP" evidence="6">
    <location>
        <begin position="81"/>
        <end position="190"/>
    </location>
</feature>
<feature type="binding site" evidence="2">
    <location>
        <position position="130"/>
    </location>
    <ligand>
        <name>Zn(2+)</name>
        <dbReference type="ChEBI" id="CHEBI:29105"/>
        <label>1</label>
    </ligand>
</feature>
<evidence type="ECO:0000256" key="3">
    <source>
        <dbReference type="PROSITE-ProRule" id="PRU00285"/>
    </source>
</evidence>
<dbReference type="GO" id="GO:0005737">
    <property type="term" value="C:cytoplasm"/>
    <property type="evidence" value="ECO:0007669"/>
    <property type="project" value="TreeGrafter"/>
</dbReference>
<reference evidence="7" key="2">
    <citation type="submission" date="2020-05" db="UniProtKB">
        <authorList>
            <consortium name="EnsemblMetazoa"/>
        </authorList>
    </citation>
    <scope>IDENTIFICATION</scope>
    <source>
        <strain evidence="7">IAEA</strain>
    </source>
</reference>
<dbReference type="Proteomes" id="UP000092445">
    <property type="component" value="Unassembled WGS sequence"/>
</dbReference>
<dbReference type="InterPro" id="IPR008978">
    <property type="entry name" value="HSP20-like_chaperone"/>
</dbReference>
<evidence type="ECO:0000313" key="8">
    <source>
        <dbReference type="Proteomes" id="UP000092445"/>
    </source>
</evidence>
<dbReference type="GO" id="GO:0042026">
    <property type="term" value="P:protein refolding"/>
    <property type="evidence" value="ECO:0007669"/>
    <property type="project" value="TreeGrafter"/>
</dbReference>
<evidence type="ECO:0000256" key="1">
    <source>
        <dbReference type="PIRNR" id="PIRNR036514"/>
    </source>
</evidence>